<accession>A0A1H3ZRT3</accession>
<dbReference type="InterPro" id="IPR029787">
    <property type="entry name" value="Nucleotide_cyclase"/>
</dbReference>
<protein>
    <submittedName>
        <fullName evidence="2">Diguanylate cyclase (GGDEF) domain-containing protein</fullName>
    </submittedName>
</protein>
<evidence type="ECO:0000259" key="1">
    <source>
        <dbReference type="PROSITE" id="PS50887"/>
    </source>
</evidence>
<dbReference type="PANTHER" id="PTHR46663:SF2">
    <property type="entry name" value="GGDEF DOMAIN-CONTAINING PROTEIN"/>
    <property type="match status" value="1"/>
</dbReference>
<dbReference type="Gene3D" id="3.30.70.270">
    <property type="match status" value="1"/>
</dbReference>
<dbReference type="AlphaFoldDB" id="A0A1H3ZRT3"/>
<dbReference type="CDD" id="cd01949">
    <property type="entry name" value="GGDEF"/>
    <property type="match status" value="1"/>
</dbReference>
<dbReference type="InterPro" id="IPR043128">
    <property type="entry name" value="Rev_trsase/Diguanyl_cyclase"/>
</dbReference>
<dbReference type="FunFam" id="3.30.70.270:FF:000001">
    <property type="entry name" value="Diguanylate cyclase domain protein"/>
    <property type="match status" value="1"/>
</dbReference>
<dbReference type="SMART" id="SM00267">
    <property type="entry name" value="GGDEF"/>
    <property type="match status" value="1"/>
</dbReference>
<proteinExistence type="predicted"/>
<dbReference type="EMBL" id="FNQG01000012">
    <property type="protein sequence ID" value="SEA26430.1"/>
    <property type="molecule type" value="Genomic_DNA"/>
</dbReference>
<dbReference type="RefSeq" id="WP_074673117.1">
    <property type="nucleotide sequence ID" value="NZ_FNQG01000012.1"/>
</dbReference>
<evidence type="ECO:0000313" key="3">
    <source>
        <dbReference type="Proteomes" id="UP000183469"/>
    </source>
</evidence>
<dbReference type="OrthoDB" id="9805474at2"/>
<organism evidence="2 3">
    <name type="scientific">Selenomonas ruminantium</name>
    <dbReference type="NCBI Taxonomy" id="971"/>
    <lineage>
        <taxon>Bacteria</taxon>
        <taxon>Bacillati</taxon>
        <taxon>Bacillota</taxon>
        <taxon>Negativicutes</taxon>
        <taxon>Selenomonadales</taxon>
        <taxon>Selenomonadaceae</taxon>
        <taxon>Selenomonas</taxon>
    </lineage>
</organism>
<dbReference type="Proteomes" id="UP000183469">
    <property type="component" value="Unassembled WGS sequence"/>
</dbReference>
<dbReference type="SUPFAM" id="SSF55073">
    <property type="entry name" value="Nucleotide cyclase"/>
    <property type="match status" value="1"/>
</dbReference>
<dbReference type="InterPro" id="IPR052163">
    <property type="entry name" value="DGC-Regulatory_Protein"/>
</dbReference>
<sequence length="373" mass="42610">MATPYAVVPSHFNPAVYEALDAANDVIFFQWDLTDDTFQLRESDAAHRYDLPDHFPRASTRLALEGIVHPDDASILEYYLHRLYHSRPASRRHNHLTARLRLRSTKKPLWLWSEVHLVTYYQGQRPAMAFGNIRNIQAEKLWQERVCRRANTDDLTGLLSKGAVKTQIRAALRRMCPKKDTATLLIVDADDFKAINDTFGHLFGDKVLHEVGQAIRRNFRQSDIKGRIGGDEFIILLPGMECTDILARHCHGLCRRLNRVFHADGKHQSFSISIGAAQYPAHGQSYKELFAHADQALYKAKGQGKGQYVLYQPDMSEQAVDDKQPMTEPIVLNPSMPQDQEQNVALLEARIEQLQDTINGMRQMMLALLQVKR</sequence>
<evidence type="ECO:0000313" key="2">
    <source>
        <dbReference type="EMBL" id="SEA26430.1"/>
    </source>
</evidence>
<dbReference type="Pfam" id="PF00990">
    <property type="entry name" value="GGDEF"/>
    <property type="match status" value="1"/>
</dbReference>
<dbReference type="PANTHER" id="PTHR46663">
    <property type="entry name" value="DIGUANYLATE CYCLASE DGCT-RELATED"/>
    <property type="match status" value="1"/>
</dbReference>
<gene>
    <name evidence="2" type="ORF">SAMN05660648_02569</name>
</gene>
<reference evidence="2 3" key="1">
    <citation type="submission" date="2016-10" db="EMBL/GenBank/DDBJ databases">
        <authorList>
            <person name="de Groot N.N."/>
        </authorList>
    </citation>
    <scope>NUCLEOTIDE SEQUENCE [LARGE SCALE GENOMIC DNA]</scope>
    <source>
        <strain evidence="2 3">DSM 2872</strain>
    </source>
</reference>
<dbReference type="NCBIfam" id="TIGR00254">
    <property type="entry name" value="GGDEF"/>
    <property type="match status" value="1"/>
</dbReference>
<dbReference type="PROSITE" id="PS50887">
    <property type="entry name" value="GGDEF"/>
    <property type="match status" value="1"/>
</dbReference>
<dbReference type="InterPro" id="IPR000160">
    <property type="entry name" value="GGDEF_dom"/>
</dbReference>
<feature type="domain" description="GGDEF" evidence="1">
    <location>
        <begin position="180"/>
        <end position="313"/>
    </location>
</feature>
<name>A0A1H3ZRT3_SELRU</name>